<name>A0A2B5XMA3_9BACI</name>
<dbReference type="CDD" id="cd00161">
    <property type="entry name" value="beta-trefoil_Ricin-like"/>
    <property type="match status" value="1"/>
</dbReference>
<feature type="chain" id="PRO_5039143493" description="BIG2 domain-containing protein" evidence="4">
    <location>
        <begin position="30"/>
        <end position="573"/>
    </location>
</feature>
<dbReference type="InterPro" id="IPR033764">
    <property type="entry name" value="Sdr_B"/>
</dbReference>
<evidence type="ECO:0000313" key="6">
    <source>
        <dbReference type="EMBL" id="PHD73606.1"/>
    </source>
</evidence>
<dbReference type="SMART" id="SM00635">
    <property type="entry name" value="BID_2"/>
    <property type="match status" value="2"/>
</dbReference>
<feature type="domain" description="BIG2" evidence="5">
    <location>
        <begin position="344"/>
        <end position="422"/>
    </location>
</feature>
<dbReference type="Gene3D" id="2.60.40.1080">
    <property type="match status" value="2"/>
</dbReference>
<dbReference type="EMBL" id="NUSQ01000015">
    <property type="protein sequence ID" value="PHD73606.1"/>
    <property type="molecule type" value="Genomic_DNA"/>
</dbReference>
<organism evidence="6 7">
    <name type="scientific">Bacillus toyonensis</name>
    <dbReference type="NCBI Taxonomy" id="155322"/>
    <lineage>
        <taxon>Bacteria</taxon>
        <taxon>Bacillati</taxon>
        <taxon>Bacillota</taxon>
        <taxon>Bacilli</taxon>
        <taxon>Bacillales</taxon>
        <taxon>Bacillaceae</taxon>
        <taxon>Bacillus</taxon>
        <taxon>Bacillus cereus group</taxon>
    </lineage>
</organism>
<dbReference type="PROSITE" id="PS50231">
    <property type="entry name" value="RICIN_B_LECTIN"/>
    <property type="match status" value="1"/>
</dbReference>
<dbReference type="Pfam" id="PF02368">
    <property type="entry name" value="Big_2"/>
    <property type="match status" value="2"/>
</dbReference>
<dbReference type="RefSeq" id="WP_100062690.1">
    <property type="nucleotide sequence ID" value="NZ_NUSQ01000015.1"/>
</dbReference>
<gene>
    <name evidence="6" type="ORF">COF40_03515</name>
</gene>
<comment type="caution">
    <text evidence="6">The sequence shown here is derived from an EMBL/GenBank/DDBJ whole genome shotgun (WGS) entry which is preliminary data.</text>
</comment>
<evidence type="ECO:0000259" key="5">
    <source>
        <dbReference type="SMART" id="SM00635"/>
    </source>
</evidence>
<keyword evidence="2" id="KW-0964">Secreted</keyword>
<sequence>MMKKKSTKNSIYYGILSATLLGSSLPMLATQVHAEEKTKALGGSVGDLVWEDSNQNGIQDAGEKGIEGITIELYRADGSKVGEQKTDQNGFYQFNALQEGDYFAHIVIPQDQYKMVSTKRFGWDGWTDYFHIKGDGDNKLDADVGLLSQKGKIGETIWEDTNQNGKQDDGEPGISGVTLELYNMDGKKVQAVTTDKQGHYQFTNISNGYYYVKLQIPEGYDFLGSPNFGTDKLSNYILMEGKQNNELNAGFIKKNKEVSVESIKIAQDKIDPTEGQTGTIQASVQPENATNKNLTYVSKDPNVVTVDKDGNWKAVKEGSTIITVTSTNGKTAEISVTVKKGAVAPTSLSITPNGDTYKGIGESLHVQATVLPANTTNNTVTYTSSNPSVATIDSSGNIYVRGAGQTLITVKTSNNLSKSFYVYGAEFNGMRQVSVKHSGQQLAINNGANITTIGTPSNHLVQKSYSSSDNQKWEFQSTDGRYYKIRNKGNGQYITATGTTIETGTQILVQYESNSSDQLWQIIPTQGSYVIKSASRGTIMDVAYGRQDSGAIVHLFTGWEPRWDNELFYINRA</sequence>
<proteinExistence type="predicted"/>
<dbReference type="SUPFAM" id="SSF49373">
    <property type="entry name" value="Invasin/intimin cell-adhesion fragments"/>
    <property type="match status" value="2"/>
</dbReference>
<evidence type="ECO:0000256" key="3">
    <source>
        <dbReference type="ARBA" id="ARBA00022729"/>
    </source>
</evidence>
<accession>A0A2B5XMA3</accession>
<dbReference type="InterPro" id="IPR051417">
    <property type="entry name" value="SDr/BOS_complex"/>
</dbReference>
<dbReference type="Proteomes" id="UP000225997">
    <property type="component" value="Unassembled WGS sequence"/>
</dbReference>
<dbReference type="PANTHER" id="PTHR23303">
    <property type="entry name" value="CARBOXYPEPTIDASE REGULATORY REGION-CONTAINING"/>
    <property type="match status" value="1"/>
</dbReference>
<dbReference type="InterPro" id="IPR013783">
    <property type="entry name" value="Ig-like_fold"/>
</dbReference>
<dbReference type="Gene3D" id="2.60.40.10">
    <property type="entry name" value="Immunoglobulins"/>
    <property type="match status" value="2"/>
</dbReference>
<dbReference type="GO" id="GO:0005576">
    <property type="term" value="C:extracellular region"/>
    <property type="evidence" value="ECO:0007669"/>
    <property type="project" value="UniProtKB-SubCell"/>
</dbReference>
<feature type="domain" description="BIG2" evidence="5">
    <location>
        <begin position="259"/>
        <end position="336"/>
    </location>
</feature>
<evidence type="ECO:0000256" key="2">
    <source>
        <dbReference type="ARBA" id="ARBA00022525"/>
    </source>
</evidence>
<evidence type="ECO:0000313" key="7">
    <source>
        <dbReference type="Proteomes" id="UP000225997"/>
    </source>
</evidence>
<keyword evidence="3 4" id="KW-0732">Signal</keyword>
<dbReference type="SUPFAM" id="SSF117074">
    <property type="entry name" value="Hypothetical protein PA1324"/>
    <property type="match status" value="2"/>
</dbReference>
<dbReference type="AlphaFoldDB" id="A0A2B5XMA3"/>
<feature type="signal peptide" evidence="4">
    <location>
        <begin position="1"/>
        <end position="29"/>
    </location>
</feature>
<dbReference type="PANTHER" id="PTHR23303:SF15">
    <property type="entry name" value="COLOSSIN-A"/>
    <property type="match status" value="1"/>
</dbReference>
<dbReference type="Gene3D" id="2.80.10.50">
    <property type="match status" value="1"/>
</dbReference>
<evidence type="ECO:0000256" key="4">
    <source>
        <dbReference type="SAM" id="SignalP"/>
    </source>
</evidence>
<dbReference type="Pfam" id="PF17210">
    <property type="entry name" value="SdrD_B"/>
    <property type="match status" value="2"/>
</dbReference>
<dbReference type="Pfam" id="PF14200">
    <property type="entry name" value="RicinB_lectin_2"/>
    <property type="match status" value="1"/>
</dbReference>
<dbReference type="InterPro" id="IPR035992">
    <property type="entry name" value="Ricin_B-like_lectins"/>
</dbReference>
<dbReference type="InterPro" id="IPR008964">
    <property type="entry name" value="Invasin/intimin_cell_adhesion"/>
</dbReference>
<protein>
    <recommendedName>
        <fullName evidence="5">BIG2 domain-containing protein</fullName>
    </recommendedName>
</protein>
<dbReference type="InterPro" id="IPR000772">
    <property type="entry name" value="Ricin_B_lectin"/>
</dbReference>
<dbReference type="SUPFAM" id="SSF50370">
    <property type="entry name" value="Ricin B-like lectins"/>
    <property type="match status" value="1"/>
</dbReference>
<comment type="subcellular location">
    <subcellularLocation>
        <location evidence="1">Secreted</location>
    </subcellularLocation>
</comment>
<dbReference type="InterPro" id="IPR003343">
    <property type="entry name" value="Big_2"/>
</dbReference>
<reference evidence="6 7" key="1">
    <citation type="submission" date="2017-09" db="EMBL/GenBank/DDBJ databases">
        <title>Large-scale bioinformatics analysis of Bacillus genomes uncovers conserved roles of natural products in bacterial physiology.</title>
        <authorList>
            <consortium name="Agbiome Team Llc"/>
            <person name="Bleich R.M."/>
            <person name="Grubbs K.J."/>
            <person name="Santa Maria K.C."/>
            <person name="Allen S.E."/>
            <person name="Farag S."/>
            <person name="Shank E.A."/>
            <person name="Bowers A."/>
        </authorList>
    </citation>
    <scope>NUCLEOTIDE SEQUENCE [LARGE SCALE GENOMIC DNA]</scope>
    <source>
        <strain evidence="6 7">AFS044250</strain>
    </source>
</reference>
<evidence type="ECO:0000256" key="1">
    <source>
        <dbReference type="ARBA" id="ARBA00004613"/>
    </source>
</evidence>